<feature type="region of interest" description="Disordered" evidence="5">
    <location>
        <begin position="45"/>
        <end position="302"/>
    </location>
</feature>
<dbReference type="GO" id="GO:0050954">
    <property type="term" value="P:sensory perception of mechanical stimulus"/>
    <property type="evidence" value="ECO:0007669"/>
    <property type="project" value="TreeGrafter"/>
</dbReference>
<dbReference type="KEGG" id="clec:106668837"/>
<dbReference type="AlphaFoldDB" id="A0A8I6RW05"/>
<accession>A0A8I6RW05</accession>
<comment type="subcellular location">
    <subcellularLocation>
        <location evidence="1">Membrane</location>
        <topology evidence="1">Multi-pass membrane protein</topology>
    </subcellularLocation>
</comment>
<feature type="transmembrane region" description="Helical" evidence="6">
    <location>
        <begin position="683"/>
        <end position="709"/>
    </location>
</feature>
<feature type="compositionally biased region" description="Polar residues" evidence="5">
    <location>
        <begin position="241"/>
        <end position="251"/>
    </location>
</feature>
<evidence type="ECO:0000256" key="2">
    <source>
        <dbReference type="ARBA" id="ARBA00022692"/>
    </source>
</evidence>
<evidence type="ECO:0008006" key="9">
    <source>
        <dbReference type="Google" id="ProtNLM"/>
    </source>
</evidence>
<reference evidence="7" key="1">
    <citation type="submission" date="2022-01" db="UniProtKB">
        <authorList>
            <consortium name="EnsemblMetazoa"/>
        </authorList>
    </citation>
    <scope>IDENTIFICATION</scope>
</reference>
<dbReference type="RefSeq" id="XP_014253459.1">
    <property type="nucleotide sequence ID" value="XM_014397973.2"/>
</dbReference>
<dbReference type="GeneID" id="106668837"/>
<dbReference type="GO" id="GO:0042330">
    <property type="term" value="P:taxis"/>
    <property type="evidence" value="ECO:0007669"/>
    <property type="project" value="TreeGrafter"/>
</dbReference>
<keyword evidence="3 6" id="KW-1133">Transmembrane helix</keyword>
<dbReference type="PANTHER" id="PTHR21676:SF6">
    <property type="entry name" value="PROTEIN STUM"/>
    <property type="match status" value="1"/>
</dbReference>
<feature type="compositionally biased region" description="Polar residues" evidence="5">
    <location>
        <begin position="259"/>
        <end position="283"/>
    </location>
</feature>
<evidence type="ECO:0000256" key="4">
    <source>
        <dbReference type="ARBA" id="ARBA00023136"/>
    </source>
</evidence>
<evidence type="ECO:0000256" key="1">
    <source>
        <dbReference type="ARBA" id="ARBA00004141"/>
    </source>
</evidence>
<evidence type="ECO:0000256" key="3">
    <source>
        <dbReference type="ARBA" id="ARBA00022989"/>
    </source>
</evidence>
<dbReference type="InterPro" id="IPR026673">
    <property type="entry name" value="SPEC3/Stum"/>
</dbReference>
<keyword evidence="4 6" id="KW-0472">Membrane</keyword>
<evidence type="ECO:0000256" key="5">
    <source>
        <dbReference type="SAM" id="MobiDB-lite"/>
    </source>
</evidence>
<dbReference type="OrthoDB" id="361532at2759"/>
<name>A0A8I6RW05_CIMLE</name>
<dbReference type="EnsemblMetazoa" id="XM_014397973.2">
    <property type="protein sequence ID" value="XP_014253459.1"/>
    <property type="gene ID" value="LOC106668837"/>
</dbReference>
<proteinExistence type="predicted"/>
<dbReference type="GO" id="GO:0019230">
    <property type="term" value="P:proprioception"/>
    <property type="evidence" value="ECO:0007669"/>
    <property type="project" value="TreeGrafter"/>
</dbReference>
<feature type="compositionally biased region" description="Pro residues" evidence="5">
    <location>
        <begin position="12"/>
        <end position="24"/>
    </location>
</feature>
<feature type="compositionally biased region" description="Basic and acidic residues" evidence="5">
    <location>
        <begin position="547"/>
        <end position="562"/>
    </location>
</feature>
<evidence type="ECO:0000313" key="7">
    <source>
        <dbReference type="EnsemblMetazoa" id="XP_014253459.1"/>
    </source>
</evidence>
<evidence type="ECO:0000256" key="6">
    <source>
        <dbReference type="SAM" id="Phobius"/>
    </source>
</evidence>
<evidence type="ECO:0000313" key="8">
    <source>
        <dbReference type="Proteomes" id="UP000494040"/>
    </source>
</evidence>
<keyword evidence="2 6" id="KW-0812">Transmembrane</keyword>
<keyword evidence="8" id="KW-1185">Reference proteome</keyword>
<protein>
    <recommendedName>
        <fullName evidence="9">Protein stum</fullName>
    </recommendedName>
</protein>
<organism evidence="7 8">
    <name type="scientific">Cimex lectularius</name>
    <name type="common">Bed bug</name>
    <name type="synonym">Acanthia lectularia</name>
    <dbReference type="NCBI Taxonomy" id="79782"/>
    <lineage>
        <taxon>Eukaryota</taxon>
        <taxon>Metazoa</taxon>
        <taxon>Ecdysozoa</taxon>
        <taxon>Arthropoda</taxon>
        <taxon>Hexapoda</taxon>
        <taxon>Insecta</taxon>
        <taxon>Pterygota</taxon>
        <taxon>Neoptera</taxon>
        <taxon>Paraneoptera</taxon>
        <taxon>Hemiptera</taxon>
        <taxon>Heteroptera</taxon>
        <taxon>Panheteroptera</taxon>
        <taxon>Cimicomorpha</taxon>
        <taxon>Cimicidae</taxon>
        <taxon>Cimex</taxon>
    </lineage>
</organism>
<dbReference type="OMA" id="TTHAHEF"/>
<feature type="region of interest" description="Disordered" evidence="5">
    <location>
        <begin position="547"/>
        <end position="593"/>
    </location>
</feature>
<dbReference type="CTD" id="375057"/>
<dbReference type="GO" id="GO:0016020">
    <property type="term" value="C:membrane"/>
    <property type="evidence" value="ECO:0007669"/>
    <property type="project" value="UniProtKB-SubCell"/>
</dbReference>
<feature type="compositionally biased region" description="Basic and acidic residues" evidence="5">
    <location>
        <begin position="285"/>
        <end position="294"/>
    </location>
</feature>
<feature type="compositionally biased region" description="Basic and acidic residues" evidence="5">
    <location>
        <begin position="223"/>
        <end position="240"/>
    </location>
</feature>
<dbReference type="PANTHER" id="PTHR21676">
    <property type="entry name" value="PROTEIN STUM"/>
    <property type="match status" value="1"/>
</dbReference>
<feature type="compositionally biased region" description="Polar residues" evidence="5">
    <location>
        <begin position="153"/>
        <end position="172"/>
    </location>
</feature>
<dbReference type="GO" id="GO:0071683">
    <property type="term" value="C:sensory dendrite"/>
    <property type="evidence" value="ECO:0007669"/>
    <property type="project" value="TreeGrafter"/>
</dbReference>
<feature type="transmembrane region" description="Helical" evidence="6">
    <location>
        <begin position="721"/>
        <end position="739"/>
    </location>
</feature>
<sequence>MERQQAFTVLPPLSPRLPPPPPTPAATRMAPLTVAHKENSAFVILADIGDPPSGRASPFRGRGFRTPSSPPSSRIPVLTGKSAPSSPVRSKPLPGGKSAPASPKRVNAKPPQPKRRNESPSKLPVSKNRNSPLSTPVKEPANRRLNAKPPVSKPNSPRRNYTAVNTTTNRVPQSERKNDLTKPLPAARTRFNNKPVSTDLKIGLNNKSDRPNLAAPIATARRSTTESKKGNDNGEGDKNSHLSNGTHSNTAAKVKQDETVNPQSSGCAIDNSNGSERIPNSQSESEEKTEHGEKTTANVVLSTNETLPETIHKLNKDINSVKGDPKIGATKLQEVQNNSGVELVVTKVEVLKEKAPTDEKLGQLKENLIVLKSEVEDDIKTGKSKTQEVIELKNIKERNKMVNGSYSDKEVDITRETELIKEGGERYQELKENKMEMNGLVKNKDQTLVEWTTKQPMELVQPDVIPTDHTTSVGVGVGAVQVAETTVEGPPEVEVEAGNHTVTFSSPEIHPVSPRIAKKTGLCSRIEESMYSCCRKDKNKNKVIKVKGPERAQTEKPPEKKPSIFSRLCKWKRKPRPPPPKQKPKVQERSRQKQGLFSKINCCKKKQPKPKKIETTPRKSIWRTVFCLDKACCSKCKCSKKQETKKKDKIRSSSLVGLPKLEPSLVEHTSVMKGAIPVLPICLAWFCLLLNVFLPGIGTIISGFLCMCFGKPRFTVNDSAVARLGALCVNIIVGISQIFTILFCLVGWGWSIWWGVIMVRLSRKNRRIKLAEKAAETTPAPVAVNQNHDVERGH</sequence>
<feature type="region of interest" description="Disordered" evidence="5">
    <location>
        <begin position="1"/>
        <end position="27"/>
    </location>
</feature>
<dbReference type="Proteomes" id="UP000494040">
    <property type="component" value="Unassembled WGS sequence"/>
</dbReference>
<dbReference type="Pfam" id="PF15795">
    <property type="entry name" value="Spec3"/>
    <property type="match status" value="1"/>
</dbReference>